<proteinExistence type="predicted"/>
<keyword evidence="2" id="KW-0418">Kinase</keyword>
<feature type="region of interest" description="Disordered" evidence="1">
    <location>
        <begin position="388"/>
        <end position="408"/>
    </location>
</feature>
<evidence type="ECO:0000313" key="2">
    <source>
        <dbReference type="EMBL" id="CAK9038852.1"/>
    </source>
</evidence>
<gene>
    <name evidence="2" type="ORF">SCF082_LOCUS22796</name>
</gene>
<dbReference type="EMBL" id="CAXAMM010016446">
    <property type="protein sequence ID" value="CAK9038852.1"/>
    <property type="molecule type" value="Genomic_DNA"/>
</dbReference>
<feature type="compositionally biased region" description="Basic and acidic residues" evidence="1">
    <location>
        <begin position="320"/>
        <end position="329"/>
    </location>
</feature>
<reference evidence="2 3" key="1">
    <citation type="submission" date="2024-02" db="EMBL/GenBank/DDBJ databases">
        <authorList>
            <person name="Chen Y."/>
            <person name="Shah S."/>
            <person name="Dougan E. K."/>
            <person name="Thang M."/>
            <person name="Chan C."/>
        </authorList>
    </citation>
    <scope>NUCLEOTIDE SEQUENCE [LARGE SCALE GENOMIC DNA]</scope>
</reference>
<comment type="caution">
    <text evidence="2">The sequence shown here is derived from an EMBL/GenBank/DDBJ whole genome shotgun (WGS) entry which is preliminary data.</text>
</comment>
<keyword evidence="3" id="KW-1185">Reference proteome</keyword>
<keyword evidence="2" id="KW-0808">Transferase</keyword>
<evidence type="ECO:0000256" key="1">
    <source>
        <dbReference type="SAM" id="MobiDB-lite"/>
    </source>
</evidence>
<dbReference type="Pfam" id="PF05725">
    <property type="entry name" value="FNIP"/>
    <property type="match status" value="2"/>
</dbReference>
<feature type="region of interest" description="Disordered" evidence="1">
    <location>
        <begin position="27"/>
        <end position="49"/>
    </location>
</feature>
<evidence type="ECO:0000313" key="3">
    <source>
        <dbReference type="Proteomes" id="UP001642464"/>
    </source>
</evidence>
<dbReference type="GO" id="GO:0016301">
    <property type="term" value="F:kinase activity"/>
    <property type="evidence" value="ECO:0007669"/>
    <property type="project" value="UniProtKB-KW"/>
</dbReference>
<dbReference type="PANTHER" id="PTHR32134:SF173">
    <property type="entry name" value="FNIP REPEAT-CONTAINING PROTEIN-RELATED"/>
    <property type="match status" value="1"/>
</dbReference>
<name>A0ABP0LJF2_9DINO</name>
<dbReference type="InterPro" id="IPR008615">
    <property type="entry name" value="FNIP"/>
</dbReference>
<feature type="region of interest" description="Disordered" evidence="1">
    <location>
        <begin position="292"/>
        <end position="342"/>
    </location>
</feature>
<protein>
    <submittedName>
        <fullName evidence="2">Probable serine/threonine-protein kinase fnkA (FNIP repeat-containing protein A)</fullName>
    </submittedName>
</protein>
<dbReference type="Proteomes" id="UP001642464">
    <property type="component" value="Unassembled WGS sequence"/>
</dbReference>
<dbReference type="PANTHER" id="PTHR32134">
    <property type="entry name" value="FNIP REPEAT-CONTAINING PROTEIN"/>
    <property type="match status" value="1"/>
</dbReference>
<feature type="compositionally biased region" description="Basic and acidic residues" evidence="1">
    <location>
        <begin position="295"/>
        <end position="304"/>
    </location>
</feature>
<organism evidence="2 3">
    <name type="scientific">Durusdinium trenchii</name>
    <dbReference type="NCBI Taxonomy" id="1381693"/>
    <lineage>
        <taxon>Eukaryota</taxon>
        <taxon>Sar</taxon>
        <taxon>Alveolata</taxon>
        <taxon>Dinophyceae</taxon>
        <taxon>Suessiales</taxon>
        <taxon>Symbiodiniaceae</taxon>
        <taxon>Durusdinium</taxon>
    </lineage>
</organism>
<dbReference type="InterPro" id="IPR051251">
    <property type="entry name" value="STK_FNIP-Repeat"/>
</dbReference>
<sequence length="703" mass="80170">MFAPDLHISTPEVLLCPALDAKKGSDPLVLRRPASPATESTRKPFPPMSRQLNEEQLDDATYWICAFSVNQHASICGGFGREPNRELHPDKWSAWYSSKFDSVSKKEFTVCECEQKKIFSHKDPHCELNKFDDMMNYLQQKDRRFGQLVVVDEAFEVLNRAWCIAEIMEGNSLHEESKSCSQFQMRVNVFSRNSVDLHYDNLAVLDVTKCDATSEEDKQFILSKVSGREEAFNLKLQDLIFGCQGLFNPWIDVKERTRRVGLIWRRCAASTLTGEAAREAFSQRRPTLRTMWSNLRDEAGKRTDQASIRTAPMCDTPRASLREHRDGSGEGRMGASKDPLDGPFLEDMMATDGIKESALDKAICRYAIFHMGEGPVGLSDRVPKTEASHQIHAPEAPRMANKRTRSPEEVPKLQLSVVGLDGSDFELRVDREALGLELLELVQQRVGRRSGQLKLYCGAQELLLSEPLHRHLADGAVVSYVFHKVNLWGAWQSLMKEREPRREAAQLFQMIHHIQPQMPPGQAPDEAEGPREMCLKSADVPLPRSLEILQLNIHRWNFYQPDMALQLDLAHTRIHTLVFGDDFDTKLDEIVLPCTLRKLQFGAHFNRSLKNVQIPSSLEELIFGHNFNQSMKGVNLGENLKTLVFGRMFNMSMRSWKIPHSVRHLTLGETYNHILKGVKFPELESFTFCGTFKEKVAEAEHRR</sequence>
<accession>A0ABP0LJF2</accession>